<dbReference type="GO" id="GO:0008967">
    <property type="term" value="F:phosphoglycolate phosphatase activity"/>
    <property type="evidence" value="ECO:0007669"/>
    <property type="project" value="UniProtKB-EC"/>
</dbReference>
<dbReference type="SUPFAM" id="SSF56784">
    <property type="entry name" value="HAD-like"/>
    <property type="match status" value="1"/>
</dbReference>
<organism evidence="5 6">
    <name type="scientific">Phocaeicola vulgatus</name>
    <name type="common">Bacteroides vulgatus</name>
    <dbReference type="NCBI Taxonomy" id="821"/>
    <lineage>
        <taxon>Bacteria</taxon>
        <taxon>Pseudomonadati</taxon>
        <taxon>Bacteroidota</taxon>
        <taxon>Bacteroidia</taxon>
        <taxon>Bacteroidales</taxon>
        <taxon>Bacteroidaceae</taxon>
        <taxon>Phocaeicola</taxon>
    </lineage>
</organism>
<comment type="catalytic activity">
    <reaction evidence="1">
        <text>2-phosphoglycolate + H2O = glycolate + phosphate</text>
        <dbReference type="Rhea" id="RHEA:14369"/>
        <dbReference type="ChEBI" id="CHEBI:15377"/>
        <dbReference type="ChEBI" id="CHEBI:29805"/>
        <dbReference type="ChEBI" id="CHEBI:43474"/>
        <dbReference type="ChEBI" id="CHEBI:58033"/>
        <dbReference type="EC" id="3.1.3.18"/>
    </reaction>
</comment>
<dbReference type="InterPro" id="IPR023198">
    <property type="entry name" value="PGP-like_dom2"/>
</dbReference>
<dbReference type="PANTHER" id="PTHR43434:SF1">
    <property type="entry name" value="PHOSPHOGLYCOLATE PHOSPHATASE"/>
    <property type="match status" value="1"/>
</dbReference>
<proteinExistence type="inferred from homology"/>
<evidence type="ECO:0000256" key="1">
    <source>
        <dbReference type="ARBA" id="ARBA00000830"/>
    </source>
</evidence>
<dbReference type="SFLD" id="SFLDG01129">
    <property type="entry name" value="C1.5:_HAD__Beta-PGM__Phosphata"/>
    <property type="match status" value="1"/>
</dbReference>
<dbReference type="AlphaFoldDB" id="A0A174DQ18"/>
<reference evidence="5 6" key="1">
    <citation type="submission" date="2015-09" db="EMBL/GenBank/DDBJ databases">
        <authorList>
            <consortium name="Pathogen Informatics"/>
        </authorList>
    </citation>
    <scope>NUCLEOTIDE SEQUENCE [LARGE SCALE GENOMIC DNA]</scope>
    <source>
        <strain evidence="5 6">2789STDY5834842</strain>
    </source>
</reference>
<dbReference type="GO" id="GO:0006281">
    <property type="term" value="P:DNA repair"/>
    <property type="evidence" value="ECO:0007669"/>
    <property type="project" value="TreeGrafter"/>
</dbReference>
<dbReference type="Gene3D" id="3.40.50.1000">
    <property type="entry name" value="HAD superfamily/HAD-like"/>
    <property type="match status" value="1"/>
</dbReference>
<dbReference type="SFLD" id="SFLDS00003">
    <property type="entry name" value="Haloacid_Dehalogenase"/>
    <property type="match status" value="1"/>
</dbReference>
<gene>
    <name evidence="5" type="ORF">ERS852457_01640</name>
</gene>
<comment type="pathway">
    <text evidence="2">Organic acid metabolism; glycolate biosynthesis; glycolate from 2-phosphoglycolate: step 1/1.</text>
</comment>
<dbReference type="Pfam" id="PF13419">
    <property type="entry name" value="HAD_2"/>
    <property type="match status" value="1"/>
</dbReference>
<dbReference type="PANTHER" id="PTHR43434">
    <property type="entry name" value="PHOSPHOGLYCOLATE PHOSPHATASE"/>
    <property type="match status" value="1"/>
</dbReference>
<evidence type="ECO:0000256" key="3">
    <source>
        <dbReference type="ARBA" id="ARBA00006171"/>
    </source>
</evidence>
<dbReference type="InterPro" id="IPR023214">
    <property type="entry name" value="HAD_sf"/>
</dbReference>
<dbReference type="InterPro" id="IPR036412">
    <property type="entry name" value="HAD-like_sf"/>
</dbReference>
<sequence length="157" mass="17875">MIKLVAFDLDGTIGDTIPMCLKALKKAVTPYVTLNDVSENDILETFGLNEKGMIKKLVGYNWENALDDFYVIYEQMHIMCPRPFDGITELIEKLKKKSILIALVTGKGEKSCAITLRQFNMDTCFDKVKTGNPFKNNKAENFRELLADYKLQPDEII</sequence>
<dbReference type="InterPro" id="IPR041492">
    <property type="entry name" value="HAD_2"/>
</dbReference>
<dbReference type="Gene3D" id="1.10.150.240">
    <property type="entry name" value="Putative phosphatase, domain 2"/>
    <property type="match status" value="1"/>
</dbReference>
<dbReference type="EMBL" id="CYZI01000007">
    <property type="protein sequence ID" value="CUO26369.1"/>
    <property type="molecule type" value="Genomic_DNA"/>
</dbReference>
<dbReference type="InterPro" id="IPR050155">
    <property type="entry name" value="HAD-like_hydrolase_sf"/>
</dbReference>
<comment type="similarity">
    <text evidence="3">Belongs to the HAD-like hydrolase superfamily. CbbY/CbbZ/Gph/YieH family.</text>
</comment>
<dbReference type="GO" id="GO:0005829">
    <property type="term" value="C:cytosol"/>
    <property type="evidence" value="ECO:0007669"/>
    <property type="project" value="TreeGrafter"/>
</dbReference>
<evidence type="ECO:0000256" key="4">
    <source>
        <dbReference type="ARBA" id="ARBA00013078"/>
    </source>
</evidence>
<dbReference type="Proteomes" id="UP000095333">
    <property type="component" value="Unassembled WGS sequence"/>
</dbReference>
<name>A0A174DQ18_PHOVU</name>
<evidence type="ECO:0000256" key="2">
    <source>
        <dbReference type="ARBA" id="ARBA00004818"/>
    </source>
</evidence>
<accession>A0A174DQ18</accession>
<protein>
    <recommendedName>
        <fullName evidence="4">phosphoglycolate phosphatase</fullName>
        <ecNumber evidence="4">3.1.3.18</ecNumber>
    </recommendedName>
</protein>
<evidence type="ECO:0000313" key="5">
    <source>
        <dbReference type="EMBL" id="CUO26369.1"/>
    </source>
</evidence>
<dbReference type="EC" id="3.1.3.18" evidence="4"/>
<evidence type="ECO:0000313" key="6">
    <source>
        <dbReference type="Proteomes" id="UP000095333"/>
    </source>
</evidence>